<dbReference type="STRING" id="77586.A0A0D9XVI0"/>
<dbReference type="GO" id="GO:0016020">
    <property type="term" value="C:membrane"/>
    <property type="evidence" value="ECO:0007669"/>
    <property type="project" value="UniProtKB-SubCell"/>
</dbReference>
<evidence type="ECO:0000259" key="4">
    <source>
        <dbReference type="Pfam" id="PF13947"/>
    </source>
</evidence>
<organism evidence="5 6">
    <name type="scientific">Leersia perrieri</name>
    <dbReference type="NCBI Taxonomy" id="77586"/>
    <lineage>
        <taxon>Eukaryota</taxon>
        <taxon>Viridiplantae</taxon>
        <taxon>Streptophyta</taxon>
        <taxon>Embryophyta</taxon>
        <taxon>Tracheophyta</taxon>
        <taxon>Spermatophyta</taxon>
        <taxon>Magnoliopsida</taxon>
        <taxon>Liliopsida</taxon>
        <taxon>Poales</taxon>
        <taxon>Poaceae</taxon>
        <taxon>BOP clade</taxon>
        <taxon>Oryzoideae</taxon>
        <taxon>Oryzeae</taxon>
        <taxon>Oryzinae</taxon>
        <taxon>Leersia</taxon>
    </lineage>
</organism>
<dbReference type="EnsemblPlants" id="LPERR11G19700.1">
    <property type="protein sequence ID" value="LPERR11G19700.1"/>
    <property type="gene ID" value="LPERR11G19700"/>
</dbReference>
<reference evidence="5" key="3">
    <citation type="submission" date="2015-04" db="UniProtKB">
        <authorList>
            <consortium name="EnsemblPlants"/>
        </authorList>
    </citation>
    <scope>IDENTIFICATION</scope>
</reference>
<accession>A0A0D9XVI0</accession>
<proteinExistence type="predicted"/>
<comment type="subcellular location">
    <subcellularLocation>
        <location evidence="1">Membrane</location>
        <topology evidence="1">Single-pass membrane protein</topology>
    </subcellularLocation>
</comment>
<dbReference type="HOGENOM" id="CLU_000288_43_10_1"/>
<protein>
    <recommendedName>
        <fullName evidence="4">Wall-associated receptor kinase galacturonan-binding domain-containing protein</fullName>
    </recommendedName>
</protein>
<evidence type="ECO:0000256" key="2">
    <source>
        <dbReference type="ARBA" id="ARBA00022729"/>
    </source>
</evidence>
<dbReference type="InterPro" id="IPR025287">
    <property type="entry name" value="WAK_GUB"/>
</dbReference>
<dbReference type="eggNOG" id="ENOG502QQPF">
    <property type="taxonomic scope" value="Eukaryota"/>
</dbReference>
<evidence type="ECO:0000256" key="1">
    <source>
        <dbReference type="ARBA" id="ARBA00004167"/>
    </source>
</evidence>
<dbReference type="Proteomes" id="UP000032180">
    <property type="component" value="Chromosome 11"/>
</dbReference>
<dbReference type="Pfam" id="PF13947">
    <property type="entry name" value="GUB_WAK_bind"/>
    <property type="match status" value="1"/>
</dbReference>
<keyword evidence="6" id="KW-1185">Reference proteome</keyword>
<feature type="signal peptide" evidence="3">
    <location>
        <begin position="1"/>
        <end position="24"/>
    </location>
</feature>
<reference evidence="5 6" key="1">
    <citation type="submission" date="2012-08" db="EMBL/GenBank/DDBJ databases">
        <title>Oryza genome evolution.</title>
        <authorList>
            <person name="Wing R.A."/>
        </authorList>
    </citation>
    <scope>NUCLEOTIDE SEQUENCE</scope>
</reference>
<sequence length="312" mass="33806">MPMQQVVVLLWLVLVVAPAAIAVAAPPAQKGQMLFCPRMCGNVRIPYPFGIGDKKCAWSPGFALSCNRSFSPPRPYYSNMEVMNISLERGEMLVYSPVVYACFNSSNTTESEPLYLQLNMTGTPFLVAPERNELTATGCDTMALLGGRDDGSLLTGCITTCASLKEAAHDDEPCTGQGCCQMSSIPHNLSIITMSWDKGRTTTSNVAWTYSPCNYAFVSQRGWYKFSRQDLRRRAASKSFEFTNHTGVPTVLDWAIRTTNGICLSSGARGALAPACVSTNSYCVNATNGDGYLCNCSKGYTGNPYHNSGCTS</sequence>
<dbReference type="PANTHER" id="PTHR33491">
    <property type="entry name" value="OSJNBA0016N04.9 PROTEIN"/>
    <property type="match status" value="1"/>
</dbReference>
<evidence type="ECO:0000313" key="6">
    <source>
        <dbReference type="Proteomes" id="UP000032180"/>
    </source>
</evidence>
<keyword evidence="2 3" id="KW-0732">Signal</keyword>
<dbReference type="Gramene" id="LPERR11G19700.1">
    <property type="protein sequence ID" value="LPERR11G19700.1"/>
    <property type="gene ID" value="LPERR11G19700"/>
</dbReference>
<dbReference type="AlphaFoldDB" id="A0A0D9XVI0"/>
<reference evidence="6" key="2">
    <citation type="submission" date="2013-12" db="EMBL/GenBank/DDBJ databases">
        <authorList>
            <person name="Yu Y."/>
            <person name="Lee S."/>
            <person name="de Baynast K."/>
            <person name="Wissotski M."/>
            <person name="Liu L."/>
            <person name="Talag J."/>
            <person name="Goicoechea J."/>
            <person name="Angelova A."/>
            <person name="Jetty R."/>
            <person name="Kudrna D."/>
            <person name="Golser W."/>
            <person name="Rivera L."/>
            <person name="Zhang J."/>
            <person name="Wing R."/>
        </authorList>
    </citation>
    <scope>NUCLEOTIDE SEQUENCE</scope>
</reference>
<feature type="domain" description="Wall-associated receptor kinase galacturonan-binding" evidence="4">
    <location>
        <begin position="36"/>
        <end position="94"/>
    </location>
</feature>
<evidence type="ECO:0000256" key="3">
    <source>
        <dbReference type="SAM" id="SignalP"/>
    </source>
</evidence>
<evidence type="ECO:0000313" key="5">
    <source>
        <dbReference type="EnsemblPlants" id="LPERR11G19700.1"/>
    </source>
</evidence>
<name>A0A0D9XVI0_9ORYZ</name>
<dbReference type="GO" id="GO:0030247">
    <property type="term" value="F:polysaccharide binding"/>
    <property type="evidence" value="ECO:0007669"/>
    <property type="project" value="InterPro"/>
</dbReference>
<feature type="chain" id="PRO_5002350484" description="Wall-associated receptor kinase galacturonan-binding domain-containing protein" evidence="3">
    <location>
        <begin position="25"/>
        <end position="312"/>
    </location>
</feature>